<dbReference type="PANTHER" id="PTHR10869">
    <property type="entry name" value="PROLYL 4-HYDROXYLASE ALPHA SUBUNIT"/>
    <property type="match status" value="1"/>
</dbReference>
<accession>A0AB34K4X9</accession>
<proteinExistence type="predicted"/>
<keyword evidence="3" id="KW-0223">Dioxygenase</keyword>
<evidence type="ECO:0000256" key="5">
    <source>
        <dbReference type="ARBA" id="ARBA00023004"/>
    </source>
</evidence>
<evidence type="ECO:0000256" key="3">
    <source>
        <dbReference type="ARBA" id="ARBA00022964"/>
    </source>
</evidence>
<dbReference type="SMART" id="SM00702">
    <property type="entry name" value="P4Hc"/>
    <property type="match status" value="1"/>
</dbReference>
<organism evidence="7 8">
    <name type="scientific">Prymnesium parvum</name>
    <name type="common">Toxic golden alga</name>
    <dbReference type="NCBI Taxonomy" id="97485"/>
    <lineage>
        <taxon>Eukaryota</taxon>
        <taxon>Haptista</taxon>
        <taxon>Haptophyta</taxon>
        <taxon>Prymnesiophyceae</taxon>
        <taxon>Prymnesiales</taxon>
        <taxon>Prymnesiaceae</taxon>
        <taxon>Prymnesium</taxon>
    </lineage>
</organism>
<keyword evidence="5" id="KW-0408">Iron</keyword>
<evidence type="ECO:0000313" key="8">
    <source>
        <dbReference type="Proteomes" id="UP001515480"/>
    </source>
</evidence>
<gene>
    <name evidence="7" type="ORF">AB1Y20_000507</name>
</gene>
<dbReference type="PROSITE" id="PS00018">
    <property type="entry name" value="EF_HAND_1"/>
    <property type="match status" value="1"/>
</dbReference>
<evidence type="ECO:0000259" key="6">
    <source>
        <dbReference type="SMART" id="SM00702"/>
    </source>
</evidence>
<feature type="domain" description="Prolyl 4-hydroxylase alpha subunit" evidence="6">
    <location>
        <begin position="125"/>
        <end position="424"/>
    </location>
</feature>
<sequence>MAREVLPSRAAALCALAIACALCFWRLSAPPPPPSAPPPPHHDAEGPASLRLTLLSSSVPIVEIDALLSAAERQQLVATARPSLRPSTTALPDRAALRLGWQRTLVLCLARLADSRRGALPLSHFGVLVRHGFSLPTMSAPDGAELLATASVDADADGALSAAELTLAQQQQPRAVESLLAFFSRRPALVLRGSETAWLNEIPAAAGLMRELAARLERVSAYNFSSWQLQYQVVRYRAGGHYLCHLDSGVTFAQRRPLTLLVVLQAPEAGGRLAFPFARRGEAAGPLLHPRLRPPATSKHQPGAGERALQGWMSGEPLAFDGSLLEYFLGGAGVHAQELASAASMSEPLAHCWDASMDAPPPQALEDWGVHVEPMEGRGILWHNHAYHSGNASWSMEEDHFESLHCGCSVGGSKEKWILNVWPTVDATR</sequence>
<dbReference type="InterPro" id="IPR045054">
    <property type="entry name" value="P4HA-like"/>
</dbReference>
<dbReference type="Gene3D" id="2.60.120.620">
    <property type="entry name" value="q2cbj1_9rhob like domain"/>
    <property type="match status" value="1"/>
</dbReference>
<dbReference type="AlphaFoldDB" id="A0AB34K4X9"/>
<dbReference type="InterPro" id="IPR018247">
    <property type="entry name" value="EF_Hand_1_Ca_BS"/>
</dbReference>
<dbReference type="GO" id="GO:0031418">
    <property type="term" value="F:L-ascorbic acid binding"/>
    <property type="evidence" value="ECO:0007669"/>
    <property type="project" value="InterPro"/>
</dbReference>
<keyword evidence="8" id="KW-1185">Reference proteome</keyword>
<evidence type="ECO:0000256" key="2">
    <source>
        <dbReference type="ARBA" id="ARBA00022723"/>
    </source>
</evidence>
<dbReference type="GO" id="GO:0004656">
    <property type="term" value="F:procollagen-proline 4-dioxygenase activity"/>
    <property type="evidence" value="ECO:0007669"/>
    <property type="project" value="TreeGrafter"/>
</dbReference>
<keyword evidence="4" id="KW-0560">Oxidoreductase</keyword>
<reference evidence="7 8" key="1">
    <citation type="journal article" date="2024" name="Science">
        <title>Giant polyketide synthase enzymes in the biosynthesis of giant marine polyether toxins.</title>
        <authorList>
            <person name="Fallon T.R."/>
            <person name="Shende V.V."/>
            <person name="Wierzbicki I.H."/>
            <person name="Pendleton A.L."/>
            <person name="Watervoot N.F."/>
            <person name="Auber R.P."/>
            <person name="Gonzalez D.J."/>
            <person name="Wisecaver J.H."/>
            <person name="Moore B.S."/>
        </authorList>
    </citation>
    <scope>NUCLEOTIDE SEQUENCE [LARGE SCALE GENOMIC DNA]</scope>
    <source>
        <strain evidence="7 8">12B1</strain>
    </source>
</reference>
<dbReference type="GO" id="GO:0005783">
    <property type="term" value="C:endoplasmic reticulum"/>
    <property type="evidence" value="ECO:0007669"/>
    <property type="project" value="TreeGrafter"/>
</dbReference>
<dbReference type="PROSITE" id="PS51257">
    <property type="entry name" value="PROKAR_LIPOPROTEIN"/>
    <property type="match status" value="1"/>
</dbReference>
<name>A0AB34K4X9_PRYPA</name>
<dbReference type="PANTHER" id="PTHR10869:SF246">
    <property type="entry name" value="TRANSMEMBRANE PROLYL 4-HYDROXYLASE"/>
    <property type="match status" value="1"/>
</dbReference>
<evidence type="ECO:0000256" key="4">
    <source>
        <dbReference type="ARBA" id="ARBA00023002"/>
    </source>
</evidence>
<comment type="caution">
    <text evidence="7">The sequence shown here is derived from an EMBL/GenBank/DDBJ whole genome shotgun (WGS) entry which is preliminary data.</text>
</comment>
<protein>
    <recommendedName>
        <fullName evidence="6">Prolyl 4-hydroxylase alpha subunit domain-containing protein</fullName>
    </recommendedName>
</protein>
<comment type="cofactor">
    <cofactor evidence="1">
        <name>L-ascorbate</name>
        <dbReference type="ChEBI" id="CHEBI:38290"/>
    </cofactor>
</comment>
<keyword evidence="2" id="KW-0479">Metal-binding</keyword>
<dbReference type="GO" id="GO:0005506">
    <property type="term" value="F:iron ion binding"/>
    <property type="evidence" value="ECO:0007669"/>
    <property type="project" value="InterPro"/>
</dbReference>
<dbReference type="Proteomes" id="UP001515480">
    <property type="component" value="Unassembled WGS sequence"/>
</dbReference>
<dbReference type="InterPro" id="IPR006620">
    <property type="entry name" value="Pro_4_hyd_alph"/>
</dbReference>
<evidence type="ECO:0000256" key="1">
    <source>
        <dbReference type="ARBA" id="ARBA00001961"/>
    </source>
</evidence>
<dbReference type="EMBL" id="JBGBPQ010000001">
    <property type="protein sequence ID" value="KAL1529563.1"/>
    <property type="molecule type" value="Genomic_DNA"/>
</dbReference>
<evidence type="ECO:0000313" key="7">
    <source>
        <dbReference type="EMBL" id="KAL1529563.1"/>
    </source>
</evidence>